<feature type="compositionally biased region" description="Basic and acidic residues" evidence="1">
    <location>
        <begin position="1690"/>
        <end position="1700"/>
    </location>
</feature>
<dbReference type="FunFam" id="2.30.42.10:FF:000127">
    <property type="entry name" value="Pro-interleukin-16"/>
    <property type="match status" value="1"/>
</dbReference>
<evidence type="ECO:0000259" key="2">
    <source>
        <dbReference type="PROSITE" id="PS50106"/>
    </source>
</evidence>
<feature type="region of interest" description="Disordered" evidence="1">
    <location>
        <begin position="1315"/>
        <end position="1339"/>
    </location>
</feature>
<dbReference type="InParanoid" id="A0A667XZH2"/>
<gene>
    <name evidence="3" type="primary">pdzd2</name>
</gene>
<dbReference type="CDD" id="cd06758">
    <property type="entry name" value="PDZ2_PDZD2-like"/>
    <property type="match status" value="1"/>
</dbReference>
<feature type="region of interest" description="Disordered" evidence="1">
    <location>
        <begin position="1628"/>
        <end position="1747"/>
    </location>
</feature>
<dbReference type="CDD" id="cd06762">
    <property type="entry name" value="PDZ6_PDZD2-PDZ3_hPro-IL-16-like"/>
    <property type="match status" value="1"/>
</dbReference>
<evidence type="ECO:0000313" key="4">
    <source>
        <dbReference type="Proteomes" id="UP000472263"/>
    </source>
</evidence>
<feature type="domain" description="PDZ" evidence="2">
    <location>
        <begin position="346"/>
        <end position="431"/>
    </location>
</feature>
<feature type="compositionally biased region" description="Polar residues" evidence="1">
    <location>
        <begin position="1628"/>
        <end position="1640"/>
    </location>
</feature>
<feature type="domain" description="PDZ" evidence="2">
    <location>
        <begin position="732"/>
        <end position="806"/>
    </location>
</feature>
<feature type="compositionally biased region" description="Low complexity" evidence="1">
    <location>
        <begin position="680"/>
        <end position="707"/>
    </location>
</feature>
<feature type="compositionally biased region" description="Low complexity" evidence="1">
    <location>
        <begin position="1666"/>
        <end position="1688"/>
    </location>
</feature>
<dbReference type="CDD" id="cd23061">
    <property type="entry name" value="PDZ1_PDZD2-like"/>
    <property type="match status" value="1"/>
</dbReference>
<feature type="compositionally biased region" description="Polar residues" evidence="1">
    <location>
        <begin position="276"/>
        <end position="294"/>
    </location>
</feature>
<reference evidence="3" key="2">
    <citation type="submission" date="2025-08" db="UniProtKB">
        <authorList>
            <consortium name="Ensembl"/>
        </authorList>
    </citation>
    <scope>IDENTIFICATION</scope>
</reference>
<dbReference type="SUPFAM" id="SSF50156">
    <property type="entry name" value="PDZ domain-like"/>
    <property type="match status" value="7"/>
</dbReference>
<keyword evidence="4" id="KW-1185">Reference proteome</keyword>
<feature type="compositionally biased region" description="Polar residues" evidence="1">
    <location>
        <begin position="1647"/>
        <end position="1665"/>
    </location>
</feature>
<proteinExistence type="predicted"/>
<feature type="domain" description="PDZ" evidence="2">
    <location>
        <begin position="1193"/>
        <end position="1277"/>
    </location>
</feature>
<feature type="domain" description="PDZ" evidence="2">
    <location>
        <begin position="2382"/>
        <end position="2467"/>
    </location>
</feature>
<dbReference type="Pfam" id="PF00595">
    <property type="entry name" value="PDZ"/>
    <property type="match status" value="5"/>
</dbReference>
<dbReference type="Ensembl" id="ENSMMDT00005021156.1">
    <property type="protein sequence ID" value="ENSMMDP00005020672.1"/>
    <property type="gene ID" value="ENSMMDG00005010162.1"/>
</dbReference>
<feature type="compositionally biased region" description="Polar residues" evidence="1">
    <location>
        <begin position="329"/>
        <end position="339"/>
    </location>
</feature>
<feature type="compositionally biased region" description="Basic and acidic residues" evidence="1">
    <location>
        <begin position="834"/>
        <end position="845"/>
    </location>
</feature>
<feature type="domain" description="PDZ" evidence="2">
    <location>
        <begin position="2255"/>
        <end position="2339"/>
    </location>
</feature>
<feature type="region of interest" description="Disordered" evidence="1">
    <location>
        <begin position="885"/>
        <end position="908"/>
    </location>
</feature>
<dbReference type="SMART" id="SM00228">
    <property type="entry name" value="PDZ"/>
    <property type="match status" value="7"/>
</dbReference>
<evidence type="ECO:0000313" key="3">
    <source>
        <dbReference type="Ensembl" id="ENSMMDP00005020672.1"/>
    </source>
</evidence>
<dbReference type="CDD" id="cd06759">
    <property type="entry name" value="PDZ3_PDZD2-PDZ1_hPro-IL-16-like"/>
    <property type="match status" value="1"/>
</dbReference>
<feature type="compositionally biased region" description="Polar residues" evidence="1">
    <location>
        <begin position="846"/>
        <end position="859"/>
    </location>
</feature>
<feature type="compositionally biased region" description="Basic and acidic residues" evidence="1">
    <location>
        <begin position="238"/>
        <end position="252"/>
    </location>
</feature>
<feature type="compositionally biased region" description="Polar residues" evidence="1">
    <location>
        <begin position="1021"/>
        <end position="1037"/>
    </location>
</feature>
<feature type="region of interest" description="Disordered" evidence="1">
    <location>
        <begin position="834"/>
        <end position="869"/>
    </location>
</feature>
<feature type="compositionally biased region" description="Acidic residues" evidence="1">
    <location>
        <begin position="998"/>
        <end position="1011"/>
    </location>
</feature>
<feature type="compositionally biased region" description="Polar residues" evidence="1">
    <location>
        <begin position="1723"/>
        <end position="1737"/>
    </location>
</feature>
<feature type="region of interest" description="Disordered" evidence="1">
    <location>
        <begin position="1762"/>
        <end position="1799"/>
    </location>
</feature>
<feature type="compositionally biased region" description="Low complexity" evidence="1">
    <location>
        <begin position="1777"/>
        <end position="1797"/>
    </location>
</feature>
<feature type="region of interest" description="Disordered" evidence="1">
    <location>
        <begin position="998"/>
        <end position="1041"/>
    </location>
</feature>
<reference evidence="3" key="1">
    <citation type="submission" date="2019-06" db="EMBL/GenBank/DDBJ databases">
        <authorList>
            <consortium name="Wellcome Sanger Institute Data Sharing"/>
        </authorList>
    </citation>
    <scope>NUCLEOTIDE SEQUENCE [LARGE SCALE GENOMIC DNA]</scope>
</reference>
<protein>
    <submittedName>
        <fullName evidence="3">PDZ domain containing 2</fullName>
    </submittedName>
</protein>
<feature type="compositionally biased region" description="Polar residues" evidence="1">
    <location>
        <begin position="1854"/>
        <end position="1865"/>
    </location>
</feature>
<reference evidence="3" key="3">
    <citation type="submission" date="2025-09" db="UniProtKB">
        <authorList>
            <consortium name="Ensembl"/>
        </authorList>
    </citation>
    <scope>IDENTIFICATION</scope>
</reference>
<dbReference type="PROSITE" id="PS50106">
    <property type="entry name" value="PDZ"/>
    <property type="match status" value="6"/>
</dbReference>
<organism evidence="3 4">
    <name type="scientific">Myripristis murdjan</name>
    <name type="common">pinecone soldierfish</name>
    <dbReference type="NCBI Taxonomy" id="586833"/>
    <lineage>
        <taxon>Eukaryota</taxon>
        <taxon>Metazoa</taxon>
        <taxon>Chordata</taxon>
        <taxon>Craniata</taxon>
        <taxon>Vertebrata</taxon>
        <taxon>Euteleostomi</taxon>
        <taxon>Actinopterygii</taxon>
        <taxon>Neopterygii</taxon>
        <taxon>Teleostei</taxon>
        <taxon>Neoteleostei</taxon>
        <taxon>Acanthomorphata</taxon>
        <taxon>Holocentriformes</taxon>
        <taxon>Holocentridae</taxon>
        <taxon>Myripristis</taxon>
    </lineage>
</organism>
<feature type="region of interest" description="Disordered" evidence="1">
    <location>
        <begin position="680"/>
        <end position="723"/>
    </location>
</feature>
<feature type="compositionally biased region" description="Low complexity" evidence="1">
    <location>
        <begin position="1953"/>
        <end position="1963"/>
    </location>
</feature>
<accession>A0A667XZH2</accession>
<feature type="region of interest" description="Disordered" evidence="1">
    <location>
        <begin position="1811"/>
        <end position="1865"/>
    </location>
</feature>
<dbReference type="PANTHER" id="PTHR11324">
    <property type="entry name" value="IL16-RELATED"/>
    <property type="match status" value="1"/>
</dbReference>
<dbReference type="InterPro" id="IPR001478">
    <property type="entry name" value="PDZ"/>
</dbReference>
<feature type="domain" description="PDZ" evidence="2">
    <location>
        <begin position="591"/>
        <end position="677"/>
    </location>
</feature>
<evidence type="ECO:0000256" key="1">
    <source>
        <dbReference type="SAM" id="MobiDB-lite"/>
    </source>
</evidence>
<dbReference type="CDD" id="cd06763">
    <property type="entry name" value="PDZ7_PDZD2-PDZ4_hPro-IL-16-like"/>
    <property type="match status" value="1"/>
</dbReference>
<feature type="region of interest" description="Disordered" evidence="1">
    <location>
        <begin position="1945"/>
        <end position="1964"/>
    </location>
</feature>
<dbReference type="InterPro" id="IPR036034">
    <property type="entry name" value="PDZ_sf"/>
</dbReference>
<dbReference type="CDD" id="cd06760">
    <property type="entry name" value="PDZ4_PDZD2-PDZ2_hPro-IL-16-like"/>
    <property type="match status" value="1"/>
</dbReference>
<dbReference type="Gene3D" id="2.30.42.10">
    <property type="match status" value="7"/>
</dbReference>
<dbReference type="Proteomes" id="UP000472263">
    <property type="component" value="Chromosome 9"/>
</dbReference>
<dbReference type="PANTHER" id="PTHR11324:SF16">
    <property type="entry name" value="PDZ DOMAIN-CONTAINING PROTEIN 2"/>
    <property type="match status" value="1"/>
</dbReference>
<feature type="region of interest" description="Disordered" evidence="1">
    <location>
        <begin position="489"/>
        <end position="521"/>
    </location>
</feature>
<feature type="compositionally biased region" description="Polar residues" evidence="1">
    <location>
        <begin position="1766"/>
        <end position="1776"/>
    </location>
</feature>
<dbReference type="GeneTree" id="ENSGT00940000157749"/>
<feature type="region of interest" description="Disordered" evidence="1">
    <location>
        <begin position="276"/>
        <end position="341"/>
    </location>
</feature>
<name>A0A667XZH2_9TELE</name>
<feature type="region of interest" description="Disordered" evidence="1">
    <location>
        <begin position="206"/>
        <end position="256"/>
    </location>
</feature>
<sequence>KAHTSTNAVQLLSVCSSASANCANDSDMSMCLAAIQKLVEYIQLNFTEADRAPAADPPSSREGLDVEVCAVCHYKSEGDAAEFGLSFGNIPIFGDPEGRKKRSQRRRRRDQGPILDVGCIWVTEVRKKSPAACCGKIKLRDELLSLNGQLMVGVDVSGASYLADQCWNGGCIYLIMLRRIKRKAPLAPCNGTATVSVADGIGGYTEQQCSGASSEPPASPLQNGKRTRKFGVISRSSFNRDSKDSKDSRDSESLSSYHGCNSFVSIDAEVLPPEADTSSILSTDGSTKESSATDTLPHMKLVPHPPHNRGTATLPTKSHSRLSECKVDSLSSETSSQPREGSRIWKMHMVKSQEGLGIQITGGRGSKRSPHGIIIAHIEEGGAAHRDGRLRAGDELLMINGQSLVGLSHQEAVAILRSAAGLVQLVVASREESEVDFQRFPSTSLPDLFSTCSSSSSLSQIAASPPHSVKSLSLSWQLTDLDKLEEQGWGEAPKGSCRSPTPMKLCSRSQGGGSRLESVGEDDELMVENDETSCDMVEKPAPGRRKHSLPQQLDTTGVRQEYQIIKKSARSLSTVQVESPWRLAQPSIISSIVLMKGQGKGLGFSIVGGQDSARGRMGIFVKTIFPNGAAAADGRLKEGDEILEVNGESLQGLTHQQAIQTFKQLKKGVVTVTVRTRLRSPSLTPCPTPTLLSRSSSPNSNTSGGTPVPAGFEDVDGRRGPGPGPKDCIIMEVTLNKEPGVGLGIGACCLTLENSAPGIYIHSLAPGSVAKMDGRLSRGDQVLEVDSVSLRHAALSEAYAILSECGPGPVSLIISRHPNPKVSEQEMDRVIARSTHRDSMSKDGHSSNTLGLPSKSPSPTVKAKLGEGSPGLSWTMKRFLEPASRQGSLSSETELSQYFSQDTTSHSSLSESMLMDSTGDDMFHLRSCSTLLHEHVFLSTPLLLTGAEAGLMYHVTQGKTSDPLEHNVEAVCQPGVGSSPTSVRSPLLRQRRVMCYEDETSNDDEDTDDTESTAPFCRPANSRTVSSSDARASQLPENDSGIVIGTSLEVDEDSQDSRNLQRDRSSDVATLLYSSLLESEESATINSGSESPFMPIRCPLNHGGQTESKRSPKLEHKAVTRVKSMMSVEAPNVPQQLKHKGDEASPGLASFQPPSQPAQCGGMLPRTSGWLVPHPHCRKGEPSELAGVCTIDTVTLRRSEEESFGLDLEIKSSPLKVVITGLRPGGAAERESEGKLSIGDEIVAIGDKQVCSSSYQEICELMHNLPLMLSLEVKRPVSAVDRLSSLITSSMGYDGAPSVDPPTSLQEAANEKQISVNTGNSLPQTSYLPTTPTNHDSQIPVTNIDDFILDQNFCSDNYKPSHSPAKASSDESAPCCSSQHSITMLEKGGVPSLLDFSILNTGNNKGCLLSLGKTFLNSYSRNLSNLRDDCSAFTDGSNKERPDADSKCAYHVVDDRESESDSTTNNSHIVDKMASCDEKFQEPHSDEEEVEICFSEPQHCTVLHQSQLSQSLNGPLPPLHSNGQNANMPEAFEVLQQSTVISLENKNPSVVTTHCPQLSKLSQLPGAYLIGENKAISSKELCQSSKDTIYVPFTESSECPISSANGPCDIVDTSVACVGVDRSPFSTLDTNNVTPQSQDMTAKVHANASQTSGSVKDLSTQTLGHSTSVESKASNSSNSVSGTIVSPSIIRRDKEREKVLDSGSVTNTPNSPLLRASGPKFHSGSSSPVLRSNFSSKLQDKSQNRPCTSAVKLKGLSIKSKDKTQDQLSLKPSITETSVSKTVSSSPVQSPKPQSKKAATYSCLKTNKQLDMNNGLASPKLNEIKQGRAKSQSQTGTLEAAQPANKKKEVISGQGKQDSQAVTVPQGQQDLLPTQRTFIEVQLSSSSSSSPKPVLACKETVNTKDSNPTQSLFSQNDINRGVGAKLEPMLVSSSSVLKLENTNSVAGNKEVNSPSESPKSSRSTLYTRAMERQRFSIDTALPGDPNPFSVRQKIKSFENLASFDKPVVKCIDIQSYALTCRPPLNQRLSGYMGLVNSLDCRALRRSFSSCVENLNPITTLSPFHGKSPSSITLINFDLPPASCNTTQLTEDKVASEVPKVSDGAAPQASPVLRSKHARGNAKLSRTRLRELRALSMPDLEKLCTEDFSSGTGTVTYQTDVGMDPIKIMEAPVSEGFPQSETSKGVDVTRVSQGDGHEPCLKLWIPFVCSLKELAISPVNQSKLQAILSTLTTKSDVLALLQEAKALSEVNDNTHFVVLTKEEGSGLGFSIAGGVDLEQKSVTVHRVFNKGVASLEGTIQRGDSILCINGTTLEGKTHGEALSCLHQARLSTQAVVVIRRGKDSELNVSERNDTTSQPRRVISAKKCMEVGAVVNVGPDGALTVALHKTSAGLGFSLEGGKASAHGDRPLNIKRIFKGGAAELSRVIEVGDEVLAINGHSLEGLMHCDAWNIIKAANEGPVHLLIRKPRTSV</sequence>